<proteinExistence type="predicted"/>
<keyword evidence="3" id="KW-1185">Reference proteome</keyword>
<dbReference type="OrthoDB" id="6379691at2759"/>
<evidence type="ECO:0000313" key="3">
    <source>
        <dbReference type="Proteomes" id="UP000747542"/>
    </source>
</evidence>
<accession>A0A8J5MVC1</accession>
<feature type="chain" id="PRO_5035152319" evidence="1">
    <location>
        <begin position="28"/>
        <end position="343"/>
    </location>
</feature>
<dbReference type="Proteomes" id="UP000747542">
    <property type="component" value="Unassembled WGS sequence"/>
</dbReference>
<sequence length="343" mass="39109">MLMWSKHEGATVPMVVFLLLVLTGGSATCGCWGSNLVYLHHKAPATGWYTLHIDKGIYIRNINISGDEVQYLLEYKFRFKYWALFERTLKNGINHDGEILVISNWEEEEIIVLCPSRCSCRKVSVEGSACWITNGNYIRSDILKKRKSTNLLEEVSLTRPMLGFLPSQEQQHMNSDVLRNVITISKQTEQPIHKSEIKRVNILKQSKCLLAELAKCMERKDIFGNHMSGSQKKSEEEGCEQYTKVLVEDMPQVAAMFTNMSNTPHEKYIMEVEERFVLTQADEGGFWWIVGEKEVYAISEDAGPCPDQLSPGSKWISVSSLETNQNIDLNVDINITVVCTEWD</sequence>
<name>A0A8J5MVC1_HOMAM</name>
<dbReference type="EMBL" id="JAHLQT010024416">
    <property type="protein sequence ID" value="KAG7165278.1"/>
    <property type="molecule type" value="Genomic_DNA"/>
</dbReference>
<protein>
    <submittedName>
        <fullName evidence="2">Uncharacterized protein</fullName>
    </submittedName>
</protein>
<evidence type="ECO:0000313" key="2">
    <source>
        <dbReference type="EMBL" id="KAG7165278.1"/>
    </source>
</evidence>
<gene>
    <name evidence="2" type="ORF">Hamer_G021488</name>
</gene>
<organism evidence="2 3">
    <name type="scientific">Homarus americanus</name>
    <name type="common">American lobster</name>
    <dbReference type="NCBI Taxonomy" id="6706"/>
    <lineage>
        <taxon>Eukaryota</taxon>
        <taxon>Metazoa</taxon>
        <taxon>Ecdysozoa</taxon>
        <taxon>Arthropoda</taxon>
        <taxon>Crustacea</taxon>
        <taxon>Multicrustacea</taxon>
        <taxon>Malacostraca</taxon>
        <taxon>Eumalacostraca</taxon>
        <taxon>Eucarida</taxon>
        <taxon>Decapoda</taxon>
        <taxon>Pleocyemata</taxon>
        <taxon>Astacidea</taxon>
        <taxon>Nephropoidea</taxon>
        <taxon>Nephropidae</taxon>
        <taxon>Homarus</taxon>
    </lineage>
</organism>
<dbReference type="PROSITE" id="PS51257">
    <property type="entry name" value="PROKAR_LIPOPROTEIN"/>
    <property type="match status" value="1"/>
</dbReference>
<comment type="caution">
    <text evidence="2">The sequence shown here is derived from an EMBL/GenBank/DDBJ whole genome shotgun (WGS) entry which is preliminary data.</text>
</comment>
<feature type="signal peptide" evidence="1">
    <location>
        <begin position="1"/>
        <end position="27"/>
    </location>
</feature>
<reference evidence="2" key="1">
    <citation type="journal article" date="2021" name="Sci. Adv.">
        <title>The American lobster genome reveals insights on longevity, neural, and immune adaptations.</title>
        <authorList>
            <person name="Polinski J.M."/>
            <person name="Zimin A.V."/>
            <person name="Clark K.F."/>
            <person name="Kohn A.B."/>
            <person name="Sadowski N."/>
            <person name="Timp W."/>
            <person name="Ptitsyn A."/>
            <person name="Khanna P."/>
            <person name="Romanova D.Y."/>
            <person name="Williams P."/>
            <person name="Greenwood S.J."/>
            <person name="Moroz L.L."/>
            <person name="Walt D.R."/>
            <person name="Bodnar A.G."/>
        </authorList>
    </citation>
    <scope>NUCLEOTIDE SEQUENCE</scope>
    <source>
        <strain evidence="2">GMGI-L3</strain>
    </source>
</reference>
<keyword evidence="1" id="KW-0732">Signal</keyword>
<dbReference type="AlphaFoldDB" id="A0A8J5MVC1"/>
<evidence type="ECO:0000256" key="1">
    <source>
        <dbReference type="SAM" id="SignalP"/>
    </source>
</evidence>